<dbReference type="RefSeq" id="WP_244905577.1">
    <property type="nucleotide sequence ID" value="NZ_FZNY01000008.1"/>
</dbReference>
<dbReference type="SUPFAM" id="SSF54593">
    <property type="entry name" value="Glyoxalase/Bleomycin resistance protein/Dihydroxybiphenyl dioxygenase"/>
    <property type="match status" value="1"/>
</dbReference>
<dbReference type="CDD" id="cd07247">
    <property type="entry name" value="SgaA_N_like"/>
    <property type="match status" value="1"/>
</dbReference>
<name>A0A239CV83_9FLAO</name>
<dbReference type="Gene3D" id="3.10.180.10">
    <property type="entry name" value="2,3-Dihydroxybiphenyl 1,2-Dioxygenase, domain 1"/>
    <property type="match status" value="1"/>
</dbReference>
<evidence type="ECO:0000313" key="3">
    <source>
        <dbReference type="Proteomes" id="UP000198379"/>
    </source>
</evidence>
<feature type="domain" description="VOC" evidence="1">
    <location>
        <begin position="4"/>
        <end position="122"/>
    </location>
</feature>
<evidence type="ECO:0000313" key="2">
    <source>
        <dbReference type="EMBL" id="SNS23444.1"/>
    </source>
</evidence>
<dbReference type="AlphaFoldDB" id="A0A239CV83"/>
<reference evidence="2 3" key="1">
    <citation type="submission" date="2017-06" db="EMBL/GenBank/DDBJ databases">
        <authorList>
            <person name="Kim H.J."/>
            <person name="Triplett B.A."/>
        </authorList>
    </citation>
    <scope>NUCLEOTIDE SEQUENCE [LARGE SCALE GENOMIC DNA]</scope>
    <source>
        <strain evidence="2 3">DSM 25597</strain>
    </source>
</reference>
<protein>
    <recommendedName>
        <fullName evidence="1">VOC domain-containing protein</fullName>
    </recommendedName>
</protein>
<dbReference type="PANTHER" id="PTHR33993">
    <property type="entry name" value="GLYOXALASE-RELATED"/>
    <property type="match status" value="1"/>
</dbReference>
<dbReference type="InterPro" id="IPR004360">
    <property type="entry name" value="Glyas_Fos-R_dOase_dom"/>
</dbReference>
<dbReference type="PANTHER" id="PTHR33993:SF2">
    <property type="entry name" value="VOC DOMAIN-CONTAINING PROTEIN"/>
    <property type="match status" value="1"/>
</dbReference>
<organism evidence="2 3">
    <name type="scientific">Dokdonia pacifica</name>
    <dbReference type="NCBI Taxonomy" id="1627892"/>
    <lineage>
        <taxon>Bacteria</taxon>
        <taxon>Pseudomonadati</taxon>
        <taxon>Bacteroidota</taxon>
        <taxon>Flavobacteriia</taxon>
        <taxon>Flavobacteriales</taxon>
        <taxon>Flavobacteriaceae</taxon>
        <taxon>Dokdonia</taxon>
    </lineage>
</organism>
<gene>
    <name evidence="2" type="ORF">SAMN06265376_108183</name>
</gene>
<dbReference type="InterPro" id="IPR037523">
    <property type="entry name" value="VOC_core"/>
</dbReference>
<evidence type="ECO:0000259" key="1">
    <source>
        <dbReference type="PROSITE" id="PS51819"/>
    </source>
</evidence>
<dbReference type="Proteomes" id="UP000198379">
    <property type="component" value="Unassembled WGS sequence"/>
</dbReference>
<dbReference type="Pfam" id="PF00903">
    <property type="entry name" value="Glyoxalase"/>
    <property type="match status" value="1"/>
</dbReference>
<keyword evidence="3" id="KW-1185">Reference proteome</keyword>
<dbReference type="InterPro" id="IPR029068">
    <property type="entry name" value="Glyas_Bleomycin-R_OHBP_Dase"/>
</dbReference>
<accession>A0A239CV83</accession>
<proteinExistence type="predicted"/>
<dbReference type="EMBL" id="FZNY01000008">
    <property type="protein sequence ID" value="SNS23444.1"/>
    <property type="molecule type" value="Genomic_DNA"/>
</dbReference>
<dbReference type="InterPro" id="IPR052164">
    <property type="entry name" value="Anthracycline_SecMetBiosynth"/>
</dbReference>
<dbReference type="PROSITE" id="PS51819">
    <property type="entry name" value="VOC"/>
    <property type="match status" value="1"/>
</dbReference>
<sequence length="123" mass="13744">MEMKLNWFEIPVTDMKRAIAFYEAVFGIKIQLQDFGGVLMGFFPRPDSMDKTSGTLIQQKSYVPSKEGALLYFYAADITSCLERVSTAGGEILQNKTQISEEHGYMGVFMDSEGNRIALHSTG</sequence>